<dbReference type="RefSeq" id="WP_076451755.1">
    <property type="nucleotide sequence ID" value="NZ_FTOJ01000005.1"/>
</dbReference>
<dbReference type="OrthoDB" id="1349383at2"/>
<dbReference type="Proteomes" id="UP000238314">
    <property type="component" value="Unassembled WGS sequence"/>
</dbReference>
<evidence type="ECO:0000313" key="3">
    <source>
        <dbReference type="Proteomes" id="UP000186246"/>
    </source>
</evidence>
<evidence type="ECO:0000313" key="1">
    <source>
        <dbReference type="EMBL" id="PQA93436.1"/>
    </source>
</evidence>
<accession>A0A1N7MNR6</accession>
<gene>
    <name evidence="1" type="ORF">B0A70_09795</name>
    <name evidence="2" type="ORF">SAMN05421796_10588</name>
</gene>
<sequence length="121" mass="14592">MIEDICLEESSFDKIFEAFFKEFYSDDLESGYLEDICNRVNTFEDLYILDIIEKLQISNFLIVHYSEVGFDIYENYIGFEDRKYIGEGKSWTKFNDTKLNTGNYWKFDSCKKRYLENLNKK</sequence>
<proteinExistence type="predicted"/>
<reference evidence="2" key="2">
    <citation type="submission" date="2017-01" db="EMBL/GenBank/DDBJ databases">
        <authorList>
            <person name="Mah S.A."/>
            <person name="Swanson W.J."/>
            <person name="Moy G.W."/>
            <person name="Vacquier V.D."/>
        </authorList>
    </citation>
    <scope>NUCLEOTIDE SEQUENCE [LARGE SCALE GENOMIC DNA]</scope>
    <source>
        <strain evidence="2">DSM 21068</strain>
    </source>
</reference>
<dbReference type="AlphaFoldDB" id="A0A1N7MNR6"/>
<dbReference type="EMBL" id="FTOJ01000005">
    <property type="protein sequence ID" value="SIS87747.1"/>
    <property type="molecule type" value="Genomic_DNA"/>
</dbReference>
<reference evidence="1 4" key="1">
    <citation type="submission" date="2016-11" db="EMBL/GenBank/DDBJ databases">
        <title>Whole genomes of Flavobacteriaceae.</title>
        <authorList>
            <person name="Stine C."/>
            <person name="Li C."/>
            <person name="Tadesse D."/>
        </authorList>
    </citation>
    <scope>NUCLEOTIDE SEQUENCE [LARGE SCALE GENOMIC DNA]</scope>
    <source>
        <strain evidence="1 4">DSM 21068</strain>
    </source>
</reference>
<evidence type="ECO:0000313" key="2">
    <source>
        <dbReference type="EMBL" id="SIS87747.1"/>
    </source>
</evidence>
<organism evidence="2 3">
    <name type="scientific">Chryseobacterium piscicola</name>
    <dbReference type="NCBI Taxonomy" id="551459"/>
    <lineage>
        <taxon>Bacteria</taxon>
        <taxon>Pseudomonadati</taxon>
        <taxon>Bacteroidota</taxon>
        <taxon>Flavobacteriia</taxon>
        <taxon>Flavobacteriales</taxon>
        <taxon>Weeksellaceae</taxon>
        <taxon>Chryseobacterium group</taxon>
        <taxon>Chryseobacterium</taxon>
    </lineage>
</organism>
<dbReference type="Proteomes" id="UP000186246">
    <property type="component" value="Unassembled WGS sequence"/>
</dbReference>
<dbReference type="EMBL" id="MUGO01000013">
    <property type="protein sequence ID" value="PQA93436.1"/>
    <property type="molecule type" value="Genomic_DNA"/>
</dbReference>
<reference evidence="3" key="3">
    <citation type="submission" date="2017-01" db="EMBL/GenBank/DDBJ databases">
        <authorList>
            <person name="Varghese N."/>
            <person name="Submissions S."/>
        </authorList>
    </citation>
    <scope>NUCLEOTIDE SEQUENCE [LARGE SCALE GENOMIC DNA]</scope>
    <source>
        <strain evidence="3">DSM 21068</strain>
    </source>
</reference>
<keyword evidence="4" id="KW-1185">Reference proteome</keyword>
<name>A0A1N7MNR6_9FLAO</name>
<protein>
    <submittedName>
        <fullName evidence="2">Uncharacterized protein</fullName>
    </submittedName>
</protein>
<evidence type="ECO:0000313" key="4">
    <source>
        <dbReference type="Proteomes" id="UP000238314"/>
    </source>
</evidence>